<evidence type="ECO:0000313" key="3">
    <source>
        <dbReference type="Proteomes" id="UP000237631"/>
    </source>
</evidence>
<protein>
    <submittedName>
        <fullName evidence="2">Uncharacterized protein</fullName>
    </submittedName>
</protein>
<evidence type="ECO:0000313" key="2">
    <source>
        <dbReference type="EMBL" id="PPJ56229.1"/>
    </source>
</evidence>
<proteinExistence type="predicted"/>
<reference evidence="3" key="1">
    <citation type="journal article" date="2017" name="bioRxiv">
        <title>Conservation of a gene cluster reveals novel cercosporin biosynthetic mechanisms and extends production to the genus Colletotrichum.</title>
        <authorList>
            <person name="de Jonge R."/>
            <person name="Ebert M.K."/>
            <person name="Huitt-Roehl C.R."/>
            <person name="Pal P."/>
            <person name="Suttle J.C."/>
            <person name="Spanner R.E."/>
            <person name="Neubauer J.D."/>
            <person name="Jurick W.M.II."/>
            <person name="Stott K.A."/>
            <person name="Secor G.A."/>
            <person name="Thomma B.P.H.J."/>
            <person name="Van de Peer Y."/>
            <person name="Townsend C.A."/>
            <person name="Bolton M.D."/>
        </authorList>
    </citation>
    <scope>NUCLEOTIDE SEQUENCE [LARGE SCALE GENOMIC DNA]</scope>
    <source>
        <strain evidence="3">CBS538.71</strain>
    </source>
</reference>
<gene>
    <name evidence="2" type="ORF">CBER1_06368</name>
</gene>
<name>A0A2S6C919_9PEZI</name>
<keyword evidence="3" id="KW-1185">Reference proteome</keyword>
<comment type="caution">
    <text evidence="2">The sequence shown here is derived from an EMBL/GenBank/DDBJ whole genome shotgun (WGS) entry which is preliminary data.</text>
</comment>
<accession>A0A2S6C919</accession>
<dbReference type="AlphaFoldDB" id="A0A2S6C919"/>
<dbReference type="OrthoDB" id="3650782at2759"/>
<organism evidence="2 3">
    <name type="scientific">Cercospora berteroae</name>
    <dbReference type="NCBI Taxonomy" id="357750"/>
    <lineage>
        <taxon>Eukaryota</taxon>
        <taxon>Fungi</taxon>
        <taxon>Dikarya</taxon>
        <taxon>Ascomycota</taxon>
        <taxon>Pezizomycotina</taxon>
        <taxon>Dothideomycetes</taxon>
        <taxon>Dothideomycetidae</taxon>
        <taxon>Mycosphaerellales</taxon>
        <taxon>Mycosphaerellaceae</taxon>
        <taxon>Cercospora</taxon>
    </lineage>
</organism>
<dbReference type="Proteomes" id="UP000237631">
    <property type="component" value="Unassembled WGS sequence"/>
</dbReference>
<feature type="compositionally biased region" description="Polar residues" evidence="1">
    <location>
        <begin position="1"/>
        <end position="19"/>
    </location>
</feature>
<evidence type="ECO:0000256" key="1">
    <source>
        <dbReference type="SAM" id="MobiDB-lite"/>
    </source>
</evidence>
<feature type="region of interest" description="Disordered" evidence="1">
    <location>
        <begin position="1"/>
        <end position="20"/>
    </location>
</feature>
<sequence length="256" mass="28927">MAEFSSNGNDAPTSTSPSHSDGDTVVFRFLDLPRELRDAVYDLVCADDIALKPQREFQWDIDDYMGTKVEKAALTSLLSDHAGAFGYATVSQGIPVLVRLKDVQAAQRCKIVMLNRCNKDRCAGKETDCVENHCILLYELDRMVETVEALAKQLPQSTPISVCIGMWRDAVAAVWPNCTHVDQGMQEWMDVLTGINRVSRVEVFKYTAPIWSSMRSSPWDPRIWSVTEETHLDDLWATWTPEDGWRGVSSERDNTY</sequence>
<dbReference type="EMBL" id="PNEN01000521">
    <property type="protein sequence ID" value="PPJ56229.1"/>
    <property type="molecule type" value="Genomic_DNA"/>
</dbReference>